<protein>
    <submittedName>
        <fullName evidence="3">Dehydrogenase/reductase SDR family member 4</fullName>
    </submittedName>
</protein>
<evidence type="ECO:0000313" key="3">
    <source>
        <dbReference type="EMBL" id="CAI8016239.1"/>
    </source>
</evidence>
<comment type="similarity">
    <text evidence="1">Belongs to the short-chain dehydrogenases/reductases (SDR) family.</text>
</comment>
<proteinExistence type="inferred from homology"/>
<organism evidence="3 4">
    <name type="scientific">Geodia barretti</name>
    <name type="common">Barrett's horny sponge</name>
    <dbReference type="NCBI Taxonomy" id="519541"/>
    <lineage>
        <taxon>Eukaryota</taxon>
        <taxon>Metazoa</taxon>
        <taxon>Porifera</taxon>
        <taxon>Demospongiae</taxon>
        <taxon>Heteroscleromorpha</taxon>
        <taxon>Tetractinellida</taxon>
        <taxon>Astrophorina</taxon>
        <taxon>Geodiidae</taxon>
        <taxon>Geodia</taxon>
    </lineage>
</organism>
<dbReference type="InterPro" id="IPR036291">
    <property type="entry name" value="NAD(P)-bd_dom_sf"/>
</dbReference>
<dbReference type="EMBL" id="CASHTH010001506">
    <property type="protein sequence ID" value="CAI8016239.1"/>
    <property type="molecule type" value="Genomic_DNA"/>
</dbReference>
<reference evidence="3" key="1">
    <citation type="submission" date="2023-03" db="EMBL/GenBank/DDBJ databases">
        <authorList>
            <person name="Steffen K."/>
            <person name="Cardenas P."/>
        </authorList>
    </citation>
    <scope>NUCLEOTIDE SEQUENCE</scope>
</reference>
<dbReference type="PROSITE" id="PS00061">
    <property type="entry name" value="ADH_SHORT"/>
    <property type="match status" value="1"/>
</dbReference>
<dbReference type="PANTHER" id="PTHR43943">
    <property type="entry name" value="DEHYDROGENASE/REDUCTASE (SDR FAMILY) MEMBER 4"/>
    <property type="match status" value="1"/>
</dbReference>
<gene>
    <name evidence="3" type="ORF">GBAR_LOCUS9967</name>
</gene>
<dbReference type="Pfam" id="PF13561">
    <property type="entry name" value="adh_short_C2"/>
    <property type="match status" value="1"/>
</dbReference>
<dbReference type="PRINTS" id="PR00081">
    <property type="entry name" value="GDHRDH"/>
</dbReference>
<keyword evidence="2" id="KW-0560">Oxidoreductase</keyword>
<dbReference type="GO" id="GO:0004090">
    <property type="term" value="F:carbonyl reductase (NADPH) activity"/>
    <property type="evidence" value="ECO:0007669"/>
    <property type="project" value="TreeGrafter"/>
</dbReference>
<accession>A0AA35WD64</accession>
<comment type="caution">
    <text evidence="3">The sequence shown here is derived from an EMBL/GenBank/DDBJ whole genome shotgun (WGS) entry which is preliminary data.</text>
</comment>
<dbReference type="Gene3D" id="3.40.50.720">
    <property type="entry name" value="NAD(P)-binding Rossmann-like Domain"/>
    <property type="match status" value="1"/>
</dbReference>
<dbReference type="FunFam" id="3.40.50.720:FF:000084">
    <property type="entry name" value="Short-chain dehydrogenase reductase"/>
    <property type="match status" value="1"/>
</dbReference>
<evidence type="ECO:0000313" key="4">
    <source>
        <dbReference type="Proteomes" id="UP001174909"/>
    </source>
</evidence>
<dbReference type="NCBIfam" id="NF005559">
    <property type="entry name" value="PRK07231.1"/>
    <property type="match status" value="1"/>
</dbReference>
<dbReference type="Proteomes" id="UP001174909">
    <property type="component" value="Unassembled WGS sequence"/>
</dbReference>
<evidence type="ECO:0000256" key="1">
    <source>
        <dbReference type="ARBA" id="ARBA00006484"/>
    </source>
</evidence>
<dbReference type="AlphaFoldDB" id="A0AA35WD64"/>
<dbReference type="InterPro" id="IPR020904">
    <property type="entry name" value="Sc_DH/Rdtase_CS"/>
</dbReference>
<sequence length="276" mass="29314">MLRSTSLVLRPVLRKMSVSSTRGGDAKFEGKVAVVTASTDGIGYAIAERLLRDGAKVMVSSRKERNVERAVERLREGGGRDVGGVVCHVGKEEDRRTLLQETVRRFGGLDILVSNAAVNPAVGDTTTVEESAWDKILDVNVKCTALLVKEALPYLRKRGNASIVIVSSIGGFMPFSALGPYSTSKTALFGLTKALATELAPAIRVNCIAPGIIKTKFSSAIWQNDVIAAEAIKNIPMGRLGEAEECAGAVAFLCSEDASYITGETIVISGGMPSRL</sequence>
<dbReference type="InterPro" id="IPR002347">
    <property type="entry name" value="SDR_fam"/>
</dbReference>
<keyword evidence="4" id="KW-1185">Reference proteome</keyword>
<dbReference type="SUPFAM" id="SSF51735">
    <property type="entry name" value="NAD(P)-binding Rossmann-fold domains"/>
    <property type="match status" value="1"/>
</dbReference>
<evidence type="ECO:0000256" key="2">
    <source>
        <dbReference type="ARBA" id="ARBA00023002"/>
    </source>
</evidence>
<dbReference type="PANTHER" id="PTHR43943:SF2">
    <property type="entry name" value="DEHYDROGENASE_REDUCTASE 4"/>
    <property type="match status" value="1"/>
</dbReference>
<name>A0AA35WD64_GEOBA</name>
<dbReference type="PRINTS" id="PR00080">
    <property type="entry name" value="SDRFAMILY"/>
</dbReference>